<feature type="region of interest" description="Disordered" evidence="1">
    <location>
        <begin position="31"/>
        <end position="58"/>
    </location>
</feature>
<reference evidence="2" key="2">
    <citation type="submission" date="2020-07" db="EMBL/GenBank/DDBJ databases">
        <authorList>
            <person name="Vera ALvarez R."/>
            <person name="Arias-Moreno D.M."/>
            <person name="Jimenez-Jacinto V."/>
            <person name="Jimenez-Bremont J.F."/>
            <person name="Swaminathan K."/>
            <person name="Moose S.P."/>
            <person name="Guerrero-Gonzalez M.L."/>
            <person name="Marino-Ramirez L."/>
            <person name="Landsman D."/>
            <person name="Rodriguez-Kessler M."/>
            <person name="Delgado-Sanchez P."/>
        </authorList>
    </citation>
    <scope>NUCLEOTIDE SEQUENCE</scope>
    <source>
        <tissue evidence="2">Cladode</tissue>
    </source>
</reference>
<sequence>MPRLGSNPRVCPTASTHPDYITRLRSEAPVSNPNLLPLPHSIQPQTQKTKTLGNKKWMKKANSPISTVEKVARVHHALPMIITKVVFFPPPNSLISHRSTNRAPKPPKRPLLVAHE</sequence>
<protein>
    <submittedName>
        <fullName evidence="2">Uncharacterized protein</fullName>
    </submittedName>
</protein>
<evidence type="ECO:0000313" key="2">
    <source>
        <dbReference type="EMBL" id="MBA4632288.1"/>
    </source>
</evidence>
<reference evidence="2" key="1">
    <citation type="journal article" date="2013" name="J. Plant Res.">
        <title>Effect of fungi and light on seed germination of three Opuntia species from semiarid lands of central Mexico.</title>
        <authorList>
            <person name="Delgado-Sanchez P."/>
            <person name="Jimenez-Bremont J.F."/>
            <person name="Guerrero-Gonzalez Mde L."/>
            <person name="Flores J."/>
        </authorList>
    </citation>
    <scope>NUCLEOTIDE SEQUENCE</scope>
    <source>
        <tissue evidence="2">Cladode</tissue>
    </source>
</reference>
<proteinExistence type="predicted"/>
<feature type="compositionally biased region" description="Polar residues" evidence="1">
    <location>
        <begin position="93"/>
        <end position="102"/>
    </location>
</feature>
<organism evidence="2">
    <name type="scientific">Opuntia streptacantha</name>
    <name type="common">Prickly pear cactus</name>
    <name type="synonym">Opuntia cardona</name>
    <dbReference type="NCBI Taxonomy" id="393608"/>
    <lineage>
        <taxon>Eukaryota</taxon>
        <taxon>Viridiplantae</taxon>
        <taxon>Streptophyta</taxon>
        <taxon>Embryophyta</taxon>
        <taxon>Tracheophyta</taxon>
        <taxon>Spermatophyta</taxon>
        <taxon>Magnoliopsida</taxon>
        <taxon>eudicotyledons</taxon>
        <taxon>Gunneridae</taxon>
        <taxon>Pentapetalae</taxon>
        <taxon>Caryophyllales</taxon>
        <taxon>Cactineae</taxon>
        <taxon>Cactaceae</taxon>
        <taxon>Opuntioideae</taxon>
        <taxon>Opuntia</taxon>
    </lineage>
</organism>
<evidence type="ECO:0000256" key="1">
    <source>
        <dbReference type="SAM" id="MobiDB-lite"/>
    </source>
</evidence>
<accession>A0A7C9D8M5</accession>
<name>A0A7C9D8M5_OPUST</name>
<feature type="compositionally biased region" description="Polar residues" evidence="1">
    <location>
        <begin position="42"/>
        <end position="52"/>
    </location>
</feature>
<dbReference type="EMBL" id="GISG01081743">
    <property type="protein sequence ID" value="MBA4632288.1"/>
    <property type="molecule type" value="Transcribed_RNA"/>
</dbReference>
<feature type="region of interest" description="Disordered" evidence="1">
    <location>
        <begin position="93"/>
        <end position="116"/>
    </location>
</feature>
<dbReference type="AlphaFoldDB" id="A0A7C9D8M5"/>